<dbReference type="PANTHER" id="PTHR23192:SF85">
    <property type="entry name" value="GLIOMEDIN"/>
    <property type="match status" value="1"/>
</dbReference>
<dbReference type="AlphaFoldDB" id="A0A6J2UQK1"/>
<dbReference type="InterPro" id="IPR003112">
    <property type="entry name" value="Olfac-like_dom"/>
</dbReference>
<dbReference type="InterPro" id="IPR008160">
    <property type="entry name" value="Collagen"/>
</dbReference>
<feature type="domain" description="Olfactomedin-like" evidence="6">
    <location>
        <begin position="271"/>
        <end position="515"/>
    </location>
</feature>
<keyword evidence="5" id="KW-0472">Membrane</keyword>
<dbReference type="GO" id="GO:0007165">
    <property type="term" value="P:signal transduction"/>
    <property type="evidence" value="ECO:0007669"/>
    <property type="project" value="TreeGrafter"/>
</dbReference>
<evidence type="ECO:0000256" key="4">
    <source>
        <dbReference type="SAM" id="MobiDB-lite"/>
    </source>
</evidence>
<dbReference type="SMART" id="SM00284">
    <property type="entry name" value="OLF"/>
    <property type="match status" value="1"/>
</dbReference>
<dbReference type="GO" id="GO:0005615">
    <property type="term" value="C:extracellular space"/>
    <property type="evidence" value="ECO:0007669"/>
    <property type="project" value="TreeGrafter"/>
</dbReference>
<dbReference type="InParanoid" id="A0A6J2UQK1"/>
<comment type="caution">
    <text evidence="3">Lacks conserved residue(s) required for the propagation of feature annotation.</text>
</comment>
<dbReference type="RefSeq" id="XP_030622700.1">
    <property type="nucleotide sequence ID" value="XM_030766840.1"/>
</dbReference>
<dbReference type="InterPro" id="IPR050605">
    <property type="entry name" value="Olfactomedin-like_domain"/>
</dbReference>
<dbReference type="Proteomes" id="UP000504632">
    <property type="component" value="Chromosome 2"/>
</dbReference>
<dbReference type="PANTHER" id="PTHR23192">
    <property type="entry name" value="OLFACTOMEDIN-RELATED"/>
    <property type="match status" value="1"/>
</dbReference>
<accession>A0A6J2UQK1</accession>
<feature type="compositionally biased region" description="Basic residues" evidence="4">
    <location>
        <begin position="254"/>
        <end position="263"/>
    </location>
</feature>
<dbReference type="GO" id="GO:0009986">
    <property type="term" value="C:cell surface"/>
    <property type="evidence" value="ECO:0007669"/>
    <property type="project" value="TreeGrafter"/>
</dbReference>
<evidence type="ECO:0000313" key="7">
    <source>
        <dbReference type="Proteomes" id="UP000504632"/>
    </source>
</evidence>
<organism evidence="7 8">
    <name type="scientific">Chanos chanos</name>
    <name type="common">Milkfish</name>
    <name type="synonym">Mugil chanos</name>
    <dbReference type="NCBI Taxonomy" id="29144"/>
    <lineage>
        <taxon>Eukaryota</taxon>
        <taxon>Metazoa</taxon>
        <taxon>Chordata</taxon>
        <taxon>Craniata</taxon>
        <taxon>Vertebrata</taxon>
        <taxon>Euteleostomi</taxon>
        <taxon>Actinopterygii</taxon>
        <taxon>Neopterygii</taxon>
        <taxon>Teleostei</taxon>
        <taxon>Ostariophysi</taxon>
        <taxon>Gonorynchiformes</taxon>
        <taxon>Chanidae</taxon>
        <taxon>Chanos</taxon>
    </lineage>
</organism>
<evidence type="ECO:0000259" key="6">
    <source>
        <dbReference type="PROSITE" id="PS51132"/>
    </source>
</evidence>
<protein>
    <submittedName>
        <fullName evidence="8">Gliomedin</fullName>
    </submittedName>
</protein>
<gene>
    <name evidence="8" type="primary">gldn</name>
</gene>
<feature type="compositionally biased region" description="Basic and acidic residues" evidence="4">
    <location>
        <begin position="192"/>
        <end position="217"/>
    </location>
</feature>
<evidence type="ECO:0000256" key="5">
    <source>
        <dbReference type="SAM" id="Phobius"/>
    </source>
</evidence>
<name>A0A6J2UQK1_CHACN</name>
<evidence type="ECO:0000256" key="2">
    <source>
        <dbReference type="ARBA" id="ARBA00022525"/>
    </source>
</evidence>
<sequence>MLDPLSDMRRLGNLRSCCGKMSWKLRVLLYSMCVLILVNSGGLILLLVWQNQLSARVSELDLKMHEVSESAVVELVSALNHDTRLQEEQYQYSRNKRSQELKQEPQQDLNQLNRAELHEDMMMMMTYSMVPVKVLIDICNSSKGVCLTGPPGSPGISGLPGIDGKPGYNGSDGIPGLPGEPGAPGKRGKRGPQGERGEPGDKGERGDPGPPGEKGEPSNDVIVEGPPGPIGPPGAPGPTGPPGLPGPPGPPGPLRHRGQRGHLHAGQTTAECIIKSLMNPRNVTKMSITYGAWMADSAAHSDDRIWVAEHFLGRVVKEYKNIASFQNGTGESIDIKKFYQGCGHLVHNNSIYYHIAGTFNIAKFDLHTKALQTLAIDKALYHDLSYFLPNSKTYFKLASDENGLWLIFASSDDESIAVAELDESMFSVTKLINTSYPRSKAGNAFIVCGVLYVTDAKDTKVTFAFDLLREKPVNISFDLRSPAGVLAMISYNPKSKHLYVWDSLYVKTYEVHFLSHQ</sequence>
<evidence type="ECO:0000256" key="3">
    <source>
        <dbReference type="PROSITE-ProRule" id="PRU00446"/>
    </source>
</evidence>
<reference evidence="8" key="1">
    <citation type="submission" date="2025-08" db="UniProtKB">
        <authorList>
            <consortium name="RefSeq"/>
        </authorList>
    </citation>
    <scope>IDENTIFICATION</scope>
</reference>
<dbReference type="GeneID" id="115806100"/>
<feature type="compositionally biased region" description="Low complexity" evidence="4">
    <location>
        <begin position="154"/>
        <end position="163"/>
    </location>
</feature>
<feature type="compositionally biased region" description="Pro residues" evidence="4">
    <location>
        <begin position="226"/>
        <end position="253"/>
    </location>
</feature>
<dbReference type="Pfam" id="PF02191">
    <property type="entry name" value="OLF"/>
    <property type="match status" value="1"/>
</dbReference>
<dbReference type="PROSITE" id="PS51132">
    <property type="entry name" value="OLF"/>
    <property type="match status" value="1"/>
</dbReference>
<feature type="transmembrane region" description="Helical" evidence="5">
    <location>
        <begin position="27"/>
        <end position="49"/>
    </location>
</feature>
<dbReference type="OrthoDB" id="8397025at2759"/>
<keyword evidence="2" id="KW-0964">Secreted</keyword>
<keyword evidence="5" id="KW-1133">Transmembrane helix</keyword>
<dbReference type="SUPFAM" id="SSF63829">
    <property type="entry name" value="Calcium-dependent phosphotriesterase"/>
    <property type="match status" value="1"/>
</dbReference>
<feature type="region of interest" description="Disordered" evidence="4">
    <location>
        <begin position="152"/>
        <end position="265"/>
    </location>
</feature>
<keyword evidence="5" id="KW-0812">Transmembrane</keyword>
<evidence type="ECO:0000313" key="8">
    <source>
        <dbReference type="RefSeq" id="XP_030622700.1"/>
    </source>
</evidence>
<comment type="subcellular location">
    <subcellularLocation>
        <location evidence="1">Secreted</location>
    </subcellularLocation>
</comment>
<dbReference type="Pfam" id="PF01391">
    <property type="entry name" value="Collagen"/>
    <property type="match status" value="1"/>
</dbReference>
<dbReference type="CTD" id="342035"/>
<keyword evidence="7" id="KW-1185">Reference proteome</keyword>
<evidence type="ECO:0000256" key="1">
    <source>
        <dbReference type="ARBA" id="ARBA00004613"/>
    </source>
</evidence>
<proteinExistence type="predicted"/>